<dbReference type="FunFam" id="3.40.50.620:FF:000013">
    <property type="entry name" value="Pantothenate synthetase"/>
    <property type="match status" value="1"/>
</dbReference>
<dbReference type="PANTHER" id="PTHR21299:SF1">
    <property type="entry name" value="PANTOATE--BETA-ALANINE LIGASE"/>
    <property type="match status" value="1"/>
</dbReference>
<evidence type="ECO:0000256" key="8">
    <source>
        <dbReference type="HAMAP-Rule" id="MF_00158"/>
    </source>
</evidence>
<evidence type="ECO:0000256" key="4">
    <source>
        <dbReference type="ARBA" id="ARBA00022655"/>
    </source>
</evidence>
<dbReference type="NCBIfam" id="TIGR00018">
    <property type="entry name" value="panC"/>
    <property type="match status" value="1"/>
</dbReference>
<dbReference type="PANTHER" id="PTHR21299">
    <property type="entry name" value="CYTIDYLATE KINASE/PANTOATE-BETA-ALANINE LIGASE"/>
    <property type="match status" value="1"/>
</dbReference>
<dbReference type="GO" id="GO:0004592">
    <property type="term" value="F:pantoate-beta-alanine ligase activity"/>
    <property type="evidence" value="ECO:0007669"/>
    <property type="project" value="UniProtKB-UniRule"/>
</dbReference>
<dbReference type="RefSeq" id="WP_008484560.1">
    <property type="nucleotide sequence ID" value="NZ_AMRI01000012.1"/>
</dbReference>
<dbReference type="CDD" id="cd00560">
    <property type="entry name" value="PanC"/>
    <property type="match status" value="1"/>
</dbReference>
<dbReference type="EMBL" id="AMRI01000012">
    <property type="protein sequence ID" value="EKE73689.1"/>
    <property type="molecule type" value="Genomic_DNA"/>
</dbReference>
<dbReference type="InterPro" id="IPR014729">
    <property type="entry name" value="Rossmann-like_a/b/a_fold"/>
</dbReference>
<dbReference type="Gene3D" id="3.30.1300.10">
    <property type="entry name" value="Pantoate-beta-alanine ligase, C-terminal domain"/>
    <property type="match status" value="1"/>
</dbReference>
<evidence type="ECO:0000313" key="10">
    <source>
        <dbReference type="Proteomes" id="UP000006755"/>
    </source>
</evidence>
<name>K2JTK5_9GAMM</name>
<dbReference type="UniPathway" id="UPA00028">
    <property type="reaction ID" value="UER00005"/>
</dbReference>
<comment type="miscellaneous">
    <text evidence="8">The reaction proceeds by a bi uni uni bi ping pong mechanism.</text>
</comment>
<dbReference type="InterPro" id="IPR042176">
    <property type="entry name" value="Pantoate_ligase_C"/>
</dbReference>
<dbReference type="GO" id="GO:0005524">
    <property type="term" value="F:ATP binding"/>
    <property type="evidence" value="ECO:0007669"/>
    <property type="project" value="UniProtKB-KW"/>
</dbReference>
<feature type="active site" description="Proton donor" evidence="8">
    <location>
        <position position="37"/>
    </location>
</feature>
<gene>
    <name evidence="8 9" type="primary">panC</name>
    <name evidence="9" type="ORF">B3C1_09837</name>
</gene>
<keyword evidence="10" id="KW-1185">Reference proteome</keyword>
<dbReference type="Pfam" id="PF02569">
    <property type="entry name" value="Pantoate_ligase"/>
    <property type="match status" value="1"/>
</dbReference>
<keyword evidence="6 8" id="KW-0067">ATP-binding</keyword>
<evidence type="ECO:0000256" key="2">
    <source>
        <dbReference type="ARBA" id="ARBA00009256"/>
    </source>
</evidence>
<dbReference type="NCBIfam" id="TIGR00125">
    <property type="entry name" value="cyt_tran_rel"/>
    <property type="match status" value="1"/>
</dbReference>
<dbReference type="OrthoDB" id="9773087at2"/>
<feature type="binding site" evidence="8">
    <location>
        <begin position="149"/>
        <end position="152"/>
    </location>
    <ligand>
        <name>ATP</name>
        <dbReference type="ChEBI" id="CHEBI:30616"/>
    </ligand>
</feature>
<dbReference type="SUPFAM" id="SSF52374">
    <property type="entry name" value="Nucleotidylyl transferase"/>
    <property type="match status" value="1"/>
</dbReference>
<organism evidence="9 10">
    <name type="scientific">Gallaecimonas xiamenensis 3-C-1</name>
    <dbReference type="NCBI Taxonomy" id="745411"/>
    <lineage>
        <taxon>Bacteria</taxon>
        <taxon>Pseudomonadati</taxon>
        <taxon>Pseudomonadota</taxon>
        <taxon>Gammaproteobacteria</taxon>
        <taxon>Enterobacterales</taxon>
        <taxon>Gallaecimonadaceae</taxon>
        <taxon>Gallaecimonas</taxon>
    </lineage>
</organism>
<sequence>MRTVHSVKDLRAQVKAWRQKGERVALVPTMGNLHEGHLTLVREAKHQADRVVVSIFVNPLQFGAGEDLGAYPRTPEEDSAALFDEGVDLLFMPSVEVLYPNGMDDHTKVEVPGISELYCGQTRPGHFRGVATVVCKLLNLVQPDLACFGMKDYQQLAVIRRMVDDLAMPVDIQGVPTVRAEDGLALSSRNGYLTGEERAKAPALYAALTAMADALKGGRRDFEALVDEAKAKLSEAGFTPDYLYLLNAQSLATATGEDQELVILAAAYLGKARLIDNLLVDLQA</sequence>
<evidence type="ECO:0000256" key="3">
    <source>
        <dbReference type="ARBA" id="ARBA00022598"/>
    </source>
</evidence>
<protein>
    <recommendedName>
        <fullName evidence="8">Pantothenate synthetase</fullName>
        <shortName evidence="8">PS</shortName>
        <ecNumber evidence="8">6.3.2.1</ecNumber>
    </recommendedName>
    <alternativeName>
        <fullName evidence="8">Pantoate--beta-alanine ligase</fullName>
    </alternativeName>
    <alternativeName>
        <fullName evidence="8">Pantoate-activating enzyme</fullName>
    </alternativeName>
</protein>
<dbReference type="HAMAP" id="MF_00158">
    <property type="entry name" value="PanC"/>
    <property type="match status" value="1"/>
</dbReference>
<dbReference type="eggNOG" id="COG0414">
    <property type="taxonomic scope" value="Bacteria"/>
</dbReference>
<keyword evidence="5 8" id="KW-0547">Nucleotide-binding</keyword>
<feature type="binding site" evidence="8">
    <location>
        <position position="155"/>
    </location>
    <ligand>
        <name>(R)-pantoate</name>
        <dbReference type="ChEBI" id="CHEBI:15980"/>
    </ligand>
</feature>
<comment type="function">
    <text evidence="8">Catalyzes the condensation of pantoate with beta-alanine in an ATP-dependent reaction via a pantoyl-adenylate intermediate.</text>
</comment>
<dbReference type="STRING" id="745411.B3C1_09837"/>
<feature type="binding site" evidence="8">
    <location>
        <position position="178"/>
    </location>
    <ligand>
        <name>ATP</name>
        <dbReference type="ChEBI" id="CHEBI:30616"/>
    </ligand>
</feature>
<feature type="binding site" evidence="8">
    <location>
        <position position="61"/>
    </location>
    <ligand>
        <name>beta-alanine</name>
        <dbReference type="ChEBI" id="CHEBI:57966"/>
    </ligand>
</feature>
<evidence type="ECO:0000256" key="6">
    <source>
        <dbReference type="ARBA" id="ARBA00022840"/>
    </source>
</evidence>
<proteinExistence type="inferred from homology"/>
<accession>K2JTK5</accession>
<reference evidence="9 10" key="1">
    <citation type="journal article" date="2012" name="J. Bacteriol.">
        <title>Genome Sequence of Gallaecimonas xiamenensis Type Strain 3-C-1.</title>
        <authorList>
            <person name="Lai Q."/>
            <person name="Wang L."/>
            <person name="Wang W."/>
            <person name="Shao Z."/>
        </authorList>
    </citation>
    <scope>NUCLEOTIDE SEQUENCE [LARGE SCALE GENOMIC DNA]</scope>
    <source>
        <strain evidence="9 10">3-C-1</strain>
    </source>
</reference>
<dbReference type="FunFam" id="3.30.1300.10:FF:000001">
    <property type="entry name" value="Pantothenate synthetase"/>
    <property type="match status" value="1"/>
</dbReference>
<dbReference type="PATRIC" id="fig|745411.4.peg.1928"/>
<evidence type="ECO:0000256" key="1">
    <source>
        <dbReference type="ARBA" id="ARBA00004990"/>
    </source>
</evidence>
<dbReference type="GO" id="GO:0005829">
    <property type="term" value="C:cytosol"/>
    <property type="evidence" value="ECO:0007669"/>
    <property type="project" value="TreeGrafter"/>
</dbReference>
<comment type="pathway">
    <text evidence="1 8">Cofactor biosynthesis; (R)-pantothenate biosynthesis; (R)-pantothenate from (R)-pantoate and beta-alanine: step 1/1.</text>
</comment>
<keyword evidence="8" id="KW-0963">Cytoplasm</keyword>
<keyword evidence="4 8" id="KW-0566">Pantothenate biosynthesis</keyword>
<dbReference type="GO" id="GO:0015940">
    <property type="term" value="P:pantothenate biosynthetic process"/>
    <property type="evidence" value="ECO:0007669"/>
    <property type="project" value="UniProtKB-UniRule"/>
</dbReference>
<feature type="binding site" evidence="8">
    <location>
        <begin position="30"/>
        <end position="37"/>
    </location>
    <ligand>
        <name>ATP</name>
        <dbReference type="ChEBI" id="CHEBI:30616"/>
    </ligand>
</feature>
<feature type="binding site" evidence="8">
    <location>
        <begin position="186"/>
        <end position="189"/>
    </location>
    <ligand>
        <name>ATP</name>
        <dbReference type="ChEBI" id="CHEBI:30616"/>
    </ligand>
</feature>
<comment type="subunit">
    <text evidence="8">Homodimer.</text>
</comment>
<dbReference type="EC" id="6.3.2.1" evidence="8"/>
<dbReference type="Gene3D" id="3.40.50.620">
    <property type="entry name" value="HUPs"/>
    <property type="match status" value="1"/>
</dbReference>
<evidence type="ECO:0000256" key="5">
    <source>
        <dbReference type="ARBA" id="ARBA00022741"/>
    </source>
</evidence>
<comment type="subcellular location">
    <subcellularLocation>
        <location evidence="8">Cytoplasm</location>
    </subcellularLocation>
</comment>
<dbReference type="AlphaFoldDB" id="K2JTK5"/>
<comment type="similarity">
    <text evidence="2 8">Belongs to the pantothenate synthetase family.</text>
</comment>
<evidence type="ECO:0000256" key="7">
    <source>
        <dbReference type="ARBA" id="ARBA00048258"/>
    </source>
</evidence>
<keyword evidence="3 8" id="KW-0436">Ligase</keyword>
<dbReference type="InterPro" id="IPR004821">
    <property type="entry name" value="Cyt_trans-like"/>
</dbReference>
<evidence type="ECO:0000313" key="9">
    <source>
        <dbReference type="EMBL" id="EKE73689.1"/>
    </source>
</evidence>
<dbReference type="InterPro" id="IPR003721">
    <property type="entry name" value="Pantoate_ligase"/>
</dbReference>
<dbReference type="Proteomes" id="UP000006755">
    <property type="component" value="Unassembled WGS sequence"/>
</dbReference>
<comment type="catalytic activity">
    <reaction evidence="7 8">
        <text>(R)-pantoate + beta-alanine + ATP = (R)-pantothenate + AMP + diphosphate + H(+)</text>
        <dbReference type="Rhea" id="RHEA:10912"/>
        <dbReference type="ChEBI" id="CHEBI:15378"/>
        <dbReference type="ChEBI" id="CHEBI:15980"/>
        <dbReference type="ChEBI" id="CHEBI:29032"/>
        <dbReference type="ChEBI" id="CHEBI:30616"/>
        <dbReference type="ChEBI" id="CHEBI:33019"/>
        <dbReference type="ChEBI" id="CHEBI:57966"/>
        <dbReference type="ChEBI" id="CHEBI:456215"/>
        <dbReference type="EC" id="6.3.2.1"/>
    </reaction>
</comment>
<comment type="caution">
    <text evidence="9">The sequence shown here is derived from an EMBL/GenBank/DDBJ whole genome shotgun (WGS) entry which is preliminary data.</text>
</comment>
<feature type="binding site" evidence="8">
    <location>
        <position position="61"/>
    </location>
    <ligand>
        <name>(R)-pantoate</name>
        <dbReference type="ChEBI" id="CHEBI:15980"/>
    </ligand>
</feature>